<protein>
    <recommendedName>
        <fullName evidence="4 12">Cell division protein FtsX</fullName>
    </recommendedName>
</protein>
<accession>A0ABY0IRD2</accession>
<feature type="transmembrane region" description="Helical" evidence="13">
    <location>
        <begin position="273"/>
        <end position="295"/>
    </location>
</feature>
<dbReference type="PANTHER" id="PTHR47755:SF1">
    <property type="entry name" value="CELL DIVISION PROTEIN FTSX"/>
    <property type="match status" value="1"/>
</dbReference>
<evidence type="ECO:0000256" key="8">
    <source>
        <dbReference type="ARBA" id="ARBA00022692"/>
    </source>
</evidence>
<evidence type="ECO:0000256" key="11">
    <source>
        <dbReference type="ARBA" id="ARBA00023306"/>
    </source>
</evidence>
<keyword evidence="6 12" id="KW-0997">Cell inner membrane</keyword>
<evidence type="ECO:0000259" key="14">
    <source>
        <dbReference type="Pfam" id="PF02687"/>
    </source>
</evidence>
<dbReference type="PIRSF" id="PIRSF003097">
    <property type="entry name" value="FtsX"/>
    <property type="match status" value="1"/>
</dbReference>
<feature type="transmembrane region" description="Helical" evidence="13">
    <location>
        <begin position="27"/>
        <end position="47"/>
    </location>
</feature>
<keyword evidence="8 13" id="KW-0812">Transmembrane</keyword>
<keyword evidence="17" id="KW-1185">Reference proteome</keyword>
<reference evidence="16 17" key="1">
    <citation type="submission" date="2019-02" db="EMBL/GenBank/DDBJ databases">
        <title>Genomic Encyclopedia of Type Strains, Phase IV (KMG-IV): sequencing the most valuable type-strain genomes for metagenomic binning, comparative biology and taxonomic classification.</title>
        <authorList>
            <person name="Goeker M."/>
        </authorList>
    </citation>
    <scope>NUCLEOTIDE SEQUENCE [LARGE SCALE GENOMIC DNA]</scope>
    <source>
        <strain evidence="16 17">DSM 21223</strain>
    </source>
</reference>
<comment type="subcellular location">
    <subcellularLocation>
        <location evidence="1">Cell inner membrane</location>
        <topology evidence="1">Multi-pass membrane protein</topology>
    </subcellularLocation>
</comment>
<dbReference type="Gene3D" id="3.30.70.3040">
    <property type="match status" value="1"/>
</dbReference>
<dbReference type="InterPro" id="IPR047590">
    <property type="entry name" value="FtsX_proteobact-type"/>
</dbReference>
<feature type="transmembrane region" description="Helical" evidence="13">
    <location>
        <begin position="221"/>
        <end position="247"/>
    </location>
</feature>
<keyword evidence="7 12" id="KW-0132">Cell division</keyword>
<evidence type="ECO:0000259" key="15">
    <source>
        <dbReference type="Pfam" id="PF18075"/>
    </source>
</evidence>
<dbReference type="PANTHER" id="PTHR47755">
    <property type="entry name" value="CELL DIVISION PROTEIN FTSX"/>
    <property type="match status" value="1"/>
</dbReference>
<dbReference type="InterPro" id="IPR040690">
    <property type="entry name" value="FtsX_ECD"/>
</dbReference>
<dbReference type="Pfam" id="PF18075">
    <property type="entry name" value="FtsX_ECD"/>
    <property type="match status" value="1"/>
</dbReference>
<feature type="domain" description="FtsX extracellular" evidence="15">
    <location>
        <begin position="62"/>
        <end position="153"/>
    </location>
</feature>
<evidence type="ECO:0000256" key="4">
    <source>
        <dbReference type="ARBA" id="ARBA00021907"/>
    </source>
</evidence>
<feature type="transmembrane region" description="Helical" evidence="13">
    <location>
        <begin position="169"/>
        <end position="190"/>
    </location>
</feature>
<evidence type="ECO:0000256" key="13">
    <source>
        <dbReference type="SAM" id="Phobius"/>
    </source>
</evidence>
<evidence type="ECO:0000313" key="17">
    <source>
        <dbReference type="Proteomes" id="UP000292136"/>
    </source>
</evidence>
<dbReference type="InterPro" id="IPR003838">
    <property type="entry name" value="ABC3_permease_C"/>
</dbReference>
<evidence type="ECO:0000313" key="16">
    <source>
        <dbReference type="EMBL" id="RZT76239.1"/>
    </source>
</evidence>
<evidence type="ECO:0000256" key="9">
    <source>
        <dbReference type="ARBA" id="ARBA00022989"/>
    </source>
</evidence>
<comment type="function">
    <text evidence="12">Part of the ABC transporter FtsEX involved in cellular division.</text>
</comment>
<dbReference type="GO" id="GO:0051301">
    <property type="term" value="P:cell division"/>
    <property type="evidence" value="ECO:0007669"/>
    <property type="project" value="UniProtKB-KW"/>
</dbReference>
<evidence type="ECO:0000256" key="6">
    <source>
        <dbReference type="ARBA" id="ARBA00022519"/>
    </source>
</evidence>
<comment type="caution">
    <text evidence="16">The sequence shown here is derived from an EMBL/GenBank/DDBJ whole genome shotgun (WGS) entry which is preliminary data.</text>
</comment>
<keyword evidence="9 13" id="KW-1133">Transmembrane helix</keyword>
<keyword evidence="10 12" id="KW-0472">Membrane</keyword>
<dbReference type="Pfam" id="PF02687">
    <property type="entry name" value="FtsX"/>
    <property type="match status" value="1"/>
</dbReference>
<dbReference type="Proteomes" id="UP000292136">
    <property type="component" value="Unassembled WGS sequence"/>
</dbReference>
<sequence length="301" mass="32038">MNAWLTQHLSALQGAWQRLAASPLNTVLSLLVIGIALTLPAAGVVVLDNLRQAAAGVASTQQISVFLSPEASRKEATEMESRLRQEVSGSIVFVPREDALKRLQGTAGMAELVASLPRNPLPDAFIVEPRNAAPEQLEALAKTLSAWPKVAHVQLDSAWIKRFDAFLRLGRLAVLLLAAAFAAALVAVTFNTIRLQILAQADEIEVAKLIGATDGFIRRPYYYFGALQGILGGLIAMLLVSAAVAVLSGPVSQLASLYATAFRLHGLGLDHSLLLLGVGALLGWLGAQLSVGLYLRQIEPK</sequence>
<evidence type="ECO:0000256" key="3">
    <source>
        <dbReference type="ARBA" id="ARBA00011160"/>
    </source>
</evidence>
<evidence type="ECO:0000256" key="5">
    <source>
        <dbReference type="ARBA" id="ARBA00022475"/>
    </source>
</evidence>
<evidence type="ECO:0000256" key="10">
    <source>
        <dbReference type="ARBA" id="ARBA00023136"/>
    </source>
</evidence>
<evidence type="ECO:0000256" key="7">
    <source>
        <dbReference type="ARBA" id="ARBA00022618"/>
    </source>
</evidence>
<comment type="similarity">
    <text evidence="2 12">Belongs to the ABC-4 integral membrane protein family. FtsX subfamily.</text>
</comment>
<evidence type="ECO:0000256" key="1">
    <source>
        <dbReference type="ARBA" id="ARBA00004429"/>
    </source>
</evidence>
<keyword evidence="5 12" id="KW-1003">Cell membrane</keyword>
<keyword evidence="11 12" id="KW-0131">Cell cycle</keyword>
<dbReference type="EMBL" id="SHKM01000002">
    <property type="protein sequence ID" value="RZT76239.1"/>
    <property type="molecule type" value="Genomic_DNA"/>
</dbReference>
<gene>
    <name evidence="16" type="ORF">EV678_2113</name>
</gene>
<evidence type="ECO:0000256" key="2">
    <source>
        <dbReference type="ARBA" id="ARBA00007379"/>
    </source>
</evidence>
<dbReference type="InterPro" id="IPR004513">
    <property type="entry name" value="FtsX"/>
</dbReference>
<dbReference type="NCBIfam" id="TIGR00439">
    <property type="entry name" value="FtsX_Gneg"/>
    <property type="match status" value="1"/>
</dbReference>
<evidence type="ECO:0000256" key="12">
    <source>
        <dbReference type="PIRNR" id="PIRNR003097"/>
    </source>
</evidence>
<comment type="subunit">
    <text evidence="3">Forms a membrane-associated complex with FtsE.</text>
</comment>
<organism evidence="16 17">
    <name type="scientific">Azospira oryzae</name>
    <dbReference type="NCBI Taxonomy" id="146939"/>
    <lineage>
        <taxon>Bacteria</taxon>
        <taxon>Pseudomonadati</taxon>
        <taxon>Pseudomonadota</taxon>
        <taxon>Betaproteobacteria</taxon>
        <taxon>Rhodocyclales</taxon>
        <taxon>Rhodocyclaceae</taxon>
        <taxon>Azospira</taxon>
    </lineage>
</organism>
<name>A0ABY0IRD2_9RHOO</name>
<dbReference type="RefSeq" id="WP_014236126.1">
    <property type="nucleotide sequence ID" value="NZ_SHKM01000002.1"/>
</dbReference>
<feature type="domain" description="ABC3 transporter permease C-terminal" evidence="14">
    <location>
        <begin position="177"/>
        <end position="287"/>
    </location>
</feature>
<proteinExistence type="inferred from homology"/>